<comment type="similarity">
    <text evidence="5">Belongs to the protein N5-glutamine methyltransferase family. PrmC subfamily.</text>
</comment>
<evidence type="ECO:0000256" key="3">
    <source>
        <dbReference type="ARBA" id="ARBA00022691"/>
    </source>
</evidence>
<dbReference type="FunFam" id="3.40.50.150:FF:000053">
    <property type="entry name" value="Release factor glutamine methyltransferase"/>
    <property type="match status" value="1"/>
</dbReference>
<feature type="domain" description="Release factor glutamine methyltransferase N-terminal" evidence="7">
    <location>
        <begin position="15"/>
        <end position="84"/>
    </location>
</feature>
<evidence type="ECO:0000256" key="2">
    <source>
        <dbReference type="ARBA" id="ARBA00022679"/>
    </source>
</evidence>
<dbReference type="EMBL" id="CP012333">
    <property type="protein sequence ID" value="AKU96485.1"/>
    <property type="molecule type" value="Genomic_DNA"/>
</dbReference>
<dbReference type="InterPro" id="IPR004556">
    <property type="entry name" value="HemK-like"/>
</dbReference>
<evidence type="ECO:0000259" key="6">
    <source>
        <dbReference type="Pfam" id="PF13847"/>
    </source>
</evidence>
<dbReference type="InterPro" id="IPR019874">
    <property type="entry name" value="RF_methyltr_PrmC"/>
</dbReference>
<dbReference type="KEGG" id="llu:AKJ09_03149"/>
<dbReference type="SUPFAM" id="SSF53335">
    <property type="entry name" value="S-adenosyl-L-methionine-dependent methyltransferases"/>
    <property type="match status" value="1"/>
</dbReference>
<dbReference type="Proteomes" id="UP000064967">
    <property type="component" value="Chromosome"/>
</dbReference>
<dbReference type="HAMAP" id="MF_02126">
    <property type="entry name" value="RF_methyltr_PrmC"/>
    <property type="match status" value="1"/>
</dbReference>
<keyword evidence="3 5" id="KW-0949">S-adenosyl-L-methionine</keyword>
<reference evidence="8 9" key="1">
    <citation type="submission" date="2015-08" db="EMBL/GenBank/DDBJ databases">
        <authorList>
            <person name="Babu N.S."/>
            <person name="Beckwith C.J."/>
            <person name="Beseler K.G."/>
            <person name="Brison A."/>
            <person name="Carone J.V."/>
            <person name="Caskin T.P."/>
            <person name="Diamond M."/>
            <person name="Durham M.E."/>
            <person name="Foxe J.M."/>
            <person name="Go M."/>
            <person name="Henderson B.A."/>
            <person name="Jones I.B."/>
            <person name="McGettigan J.A."/>
            <person name="Micheletti S.J."/>
            <person name="Nasrallah M.E."/>
            <person name="Ortiz D."/>
            <person name="Piller C.R."/>
            <person name="Privatt S.R."/>
            <person name="Schneider S.L."/>
            <person name="Sharp S."/>
            <person name="Smith T.C."/>
            <person name="Stanton J.D."/>
            <person name="Ullery H.E."/>
            <person name="Wilson R.J."/>
            <person name="Serrano M.G."/>
            <person name="Buck G."/>
            <person name="Lee V."/>
            <person name="Wang Y."/>
            <person name="Carvalho R."/>
            <person name="Voegtly L."/>
            <person name="Shi R."/>
            <person name="Duckworth R."/>
            <person name="Johnson A."/>
            <person name="Loviza R."/>
            <person name="Walstead R."/>
            <person name="Shah Z."/>
            <person name="Kiflezghi M."/>
            <person name="Wade K."/>
            <person name="Ball S.L."/>
            <person name="Bradley K.W."/>
            <person name="Asai D.J."/>
            <person name="Bowman C.A."/>
            <person name="Russell D.A."/>
            <person name="Pope W.H."/>
            <person name="Jacobs-Sera D."/>
            <person name="Hendrix R.W."/>
            <person name="Hatfull G.F."/>
        </authorList>
    </citation>
    <scope>NUCLEOTIDE SEQUENCE [LARGE SCALE GENOMIC DNA]</scope>
    <source>
        <strain evidence="8 9">DSM 27648</strain>
    </source>
</reference>
<dbReference type="Pfam" id="PF17827">
    <property type="entry name" value="PrmC_N"/>
    <property type="match status" value="1"/>
</dbReference>
<dbReference type="EC" id="2.1.1.297" evidence="5"/>
<evidence type="ECO:0000256" key="4">
    <source>
        <dbReference type="ARBA" id="ARBA00048391"/>
    </source>
</evidence>
<dbReference type="InterPro" id="IPR025714">
    <property type="entry name" value="Methyltranfer_dom"/>
</dbReference>
<dbReference type="Gene3D" id="1.10.8.10">
    <property type="entry name" value="DNA helicase RuvA subunit, C-terminal domain"/>
    <property type="match status" value="1"/>
</dbReference>
<dbReference type="PANTHER" id="PTHR18895:SF74">
    <property type="entry name" value="MTRF1L RELEASE FACTOR GLUTAMINE METHYLTRANSFERASE"/>
    <property type="match status" value="1"/>
</dbReference>
<organism evidence="8 9">
    <name type="scientific">Labilithrix luteola</name>
    <dbReference type="NCBI Taxonomy" id="1391654"/>
    <lineage>
        <taxon>Bacteria</taxon>
        <taxon>Pseudomonadati</taxon>
        <taxon>Myxococcota</taxon>
        <taxon>Polyangia</taxon>
        <taxon>Polyangiales</taxon>
        <taxon>Labilitrichaceae</taxon>
        <taxon>Labilithrix</taxon>
    </lineage>
</organism>
<dbReference type="InterPro" id="IPR029063">
    <property type="entry name" value="SAM-dependent_MTases_sf"/>
</dbReference>
<dbReference type="NCBIfam" id="TIGR03534">
    <property type="entry name" value="RF_mod_PrmC"/>
    <property type="match status" value="1"/>
</dbReference>
<keyword evidence="2 5" id="KW-0808">Transferase</keyword>
<evidence type="ECO:0000313" key="9">
    <source>
        <dbReference type="Proteomes" id="UP000064967"/>
    </source>
</evidence>
<dbReference type="RefSeq" id="WP_146647766.1">
    <property type="nucleotide sequence ID" value="NZ_CP012333.1"/>
</dbReference>
<feature type="binding site" evidence="5">
    <location>
        <position position="153"/>
    </location>
    <ligand>
        <name>S-adenosyl-L-methionine</name>
        <dbReference type="ChEBI" id="CHEBI:59789"/>
    </ligand>
</feature>
<comment type="catalytic activity">
    <reaction evidence="4 5">
        <text>L-glutaminyl-[peptide chain release factor] + S-adenosyl-L-methionine = N(5)-methyl-L-glutaminyl-[peptide chain release factor] + S-adenosyl-L-homocysteine + H(+)</text>
        <dbReference type="Rhea" id="RHEA:42896"/>
        <dbReference type="Rhea" id="RHEA-COMP:10271"/>
        <dbReference type="Rhea" id="RHEA-COMP:10272"/>
        <dbReference type="ChEBI" id="CHEBI:15378"/>
        <dbReference type="ChEBI" id="CHEBI:30011"/>
        <dbReference type="ChEBI" id="CHEBI:57856"/>
        <dbReference type="ChEBI" id="CHEBI:59789"/>
        <dbReference type="ChEBI" id="CHEBI:61891"/>
        <dbReference type="EC" id="2.1.1.297"/>
    </reaction>
</comment>
<dbReference type="Gene3D" id="3.40.50.150">
    <property type="entry name" value="Vaccinia Virus protein VP39"/>
    <property type="match status" value="1"/>
</dbReference>
<dbReference type="CDD" id="cd02440">
    <property type="entry name" value="AdoMet_MTases"/>
    <property type="match status" value="1"/>
</dbReference>
<dbReference type="PATRIC" id="fig|1391654.3.peg.3184"/>
<dbReference type="Pfam" id="PF13847">
    <property type="entry name" value="Methyltransf_31"/>
    <property type="match status" value="1"/>
</dbReference>
<evidence type="ECO:0000313" key="8">
    <source>
        <dbReference type="EMBL" id="AKU96485.1"/>
    </source>
</evidence>
<dbReference type="InterPro" id="IPR040758">
    <property type="entry name" value="PrmC_N"/>
</dbReference>
<accession>A0A0K1PSG7</accession>
<dbReference type="STRING" id="1391654.AKJ09_03149"/>
<evidence type="ECO:0000256" key="5">
    <source>
        <dbReference type="HAMAP-Rule" id="MF_02126"/>
    </source>
</evidence>
<sequence>MTSNLSPKTWTIGSLVKWATDDFRTRGIENPRLDAELLVAFALRIDRMRVILDAERPLEGAELAMLRDLVKRRRAHEPIAYLRGEREFYGLKFRVDKRVLVPRPDTETLVDVALARTSGISLSMRQLDLCTGSGCVAISMAHKRPTAKVFAVDLSPDALDVARENAYRLGTYNVAFYEGDLFAPVAGRTFDVITANPPYIPTAEIETLQPDVRDFEPRLALDGGADGLDLVRRIVDEAPSYLVPGGVLALEIGAGEAPDTAALLEARGYRDVQTARDFGRIERVVSGVFGGDQSATKPA</sequence>
<dbReference type="InterPro" id="IPR050320">
    <property type="entry name" value="N5-glutamine_MTase"/>
</dbReference>
<gene>
    <name evidence="5" type="primary">prmC</name>
    <name evidence="8" type="ORF">AKJ09_03149</name>
</gene>
<evidence type="ECO:0000259" key="7">
    <source>
        <dbReference type="Pfam" id="PF17827"/>
    </source>
</evidence>
<comment type="function">
    <text evidence="5">Methylates the class 1 translation termination release factors RF1/PrfA and RF2/PrfB on the glutamine residue of the universally conserved GGQ motif.</text>
</comment>
<dbReference type="NCBIfam" id="TIGR00536">
    <property type="entry name" value="hemK_fam"/>
    <property type="match status" value="1"/>
</dbReference>
<keyword evidence="1 5" id="KW-0489">Methyltransferase</keyword>
<evidence type="ECO:0000256" key="1">
    <source>
        <dbReference type="ARBA" id="ARBA00022603"/>
    </source>
</evidence>
<proteinExistence type="inferred from homology"/>
<dbReference type="AlphaFoldDB" id="A0A0K1PSG7"/>
<dbReference type="PANTHER" id="PTHR18895">
    <property type="entry name" value="HEMK METHYLTRANSFERASE"/>
    <property type="match status" value="1"/>
</dbReference>
<name>A0A0K1PSG7_9BACT</name>
<dbReference type="GO" id="GO:0102559">
    <property type="term" value="F:peptide chain release factor N(5)-glutamine methyltransferase activity"/>
    <property type="evidence" value="ECO:0007669"/>
    <property type="project" value="UniProtKB-EC"/>
</dbReference>
<keyword evidence="9" id="KW-1185">Reference proteome</keyword>
<protein>
    <recommendedName>
        <fullName evidence="5">Release factor glutamine methyltransferase</fullName>
        <shortName evidence="5">RF MTase</shortName>
        <ecNumber evidence="5">2.1.1.297</ecNumber>
    </recommendedName>
    <alternativeName>
        <fullName evidence="5">N5-glutamine methyltransferase PrmC</fullName>
    </alternativeName>
    <alternativeName>
        <fullName evidence="5">Protein-(glutamine-N5) MTase PrmC</fullName>
    </alternativeName>
    <alternativeName>
        <fullName evidence="5">Protein-glutamine N-methyltransferase PrmC</fullName>
    </alternativeName>
</protein>
<dbReference type="OrthoDB" id="9800643at2"/>
<comment type="caution">
    <text evidence="5">Lacks conserved residue(s) required for the propagation of feature annotation.</text>
</comment>
<feature type="binding site" evidence="5">
    <location>
        <position position="196"/>
    </location>
    <ligand>
        <name>S-adenosyl-L-methionine</name>
        <dbReference type="ChEBI" id="CHEBI:59789"/>
    </ligand>
</feature>
<dbReference type="GO" id="GO:0032259">
    <property type="term" value="P:methylation"/>
    <property type="evidence" value="ECO:0007669"/>
    <property type="project" value="UniProtKB-KW"/>
</dbReference>
<feature type="domain" description="Methyltransferase" evidence="6">
    <location>
        <begin position="123"/>
        <end position="208"/>
    </location>
</feature>
<feature type="binding site" evidence="5">
    <location>
        <begin position="196"/>
        <end position="199"/>
    </location>
    <ligand>
        <name>substrate</name>
    </ligand>
</feature>